<dbReference type="InterPro" id="IPR025072">
    <property type="entry name" value="Fur_reg_FbpA"/>
</dbReference>
<reference evidence="1 2" key="1">
    <citation type="submission" date="2022-04" db="EMBL/GenBank/DDBJ databases">
        <title>Halobacillus sp. isolated from saltern.</title>
        <authorList>
            <person name="Won M."/>
            <person name="Lee C.-M."/>
            <person name="Woen H.-Y."/>
            <person name="Kwon S.-W."/>
        </authorList>
    </citation>
    <scope>NUCLEOTIDE SEQUENCE [LARGE SCALE GENOMIC DNA]</scope>
    <source>
        <strain evidence="1 2">SSBR10-3</strain>
    </source>
</reference>
<protein>
    <submittedName>
        <fullName evidence="1">Fur-regulated basic protein FbpA</fullName>
    </submittedName>
</protein>
<dbReference type="RefSeq" id="WP_244709588.1">
    <property type="nucleotide sequence ID" value="NZ_CP095073.1"/>
</dbReference>
<evidence type="ECO:0000313" key="1">
    <source>
        <dbReference type="EMBL" id="UOQ43989.1"/>
    </source>
</evidence>
<dbReference type="Pfam" id="PF13076">
    <property type="entry name" value="Fur_reg_FbpA"/>
    <property type="match status" value="1"/>
</dbReference>
<gene>
    <name evidence="1" type="ORF">MUN89_19300</name>
</gene>
<keyword evidence="2" id="KW-1185">Reference proteome</keyword>
<proteinExistence type="predicted"/>
<name>A0ABY4EHP1_9BACI</name>
<dbReference type="Proteomes" id="UP000831787">
    <property type="component" value="Chromosome"/>
</dbReference>
<sequence length="60" mass="6927">MKMNYLRFSVEKMKQHYINRLVAGGVLHESDESAQSMTLTELEILVKNMDRSRSSTCDTC</sequence>
<organism evidence="1 2">
    <name type="scientific">Halobacillus salinarum</name>
    <dbReference type="NCBI Taxonomy" id="2932257"/>
    <lineage>
        <taxon>Bacteria</taxon>
        <taxon>Bacillati</taxon>
        <taxon>Bacillota</taxon>
        <taxon>Bacilli</taxon>
        <taxon>Bacillales</taxon>
        <taxon>Bacillaceae</taxon>
        <taxon>Halobacillus</taxon>
    </lineage>
</organism>
<accession>A0ABY4EHP1</accession>
<evidence type="ECO:0000313" key="2">
    <source>
        <dbReference type="Proteomes" id="UP000831787"/>
    </source>
</evidence>
<dbReference type="EMBL" id="CP095073">
    <property type="protein sequence ID" value="UOQ43989.1"/>
    <property type="molecule type" value="Genomic_DNA"/>
</dbReference>